<feature type="region of interest" description="Disordered" evidence="1">
    <location>
        <begin position="63"/>
        <end position="298"/>
    </location>
</feature>
<feature type="compositionally biased region" description="Low complexity" evidence="1">
    <location>
        <begin position="79"/>
        <end position="88"/>
    </location>
</feature>
<accession>A0A849I7D2</accession>
<comment type="caution">
    <text evidence="2">The sequence shown here is derived from an EMBL/GenBank/DDBJ whole genome shotgun (WGS) entry which is preliminary data.</text>
</comment>
<organism evidence="2 3">
    <name type="scientific">Enterovirga aerilata</name>
    <dbReference type="NCBI Taxonomy" id="2730920"/>
    <lineage>
        <taxon>Bacteria</taxon>
        <taxon>Pseudomonadati</taxon>
        <taxon>Pseudomonadota</taxon>
        <taxon>Alphaproteobacteria</taxon>
        <taxon>Hyphomicrobiales</taxon>
        <taxon>Methylobacteriaceae</taxon>
        <taxon>Enterovirga</taxon>
    </lineage>
</organism>
<dbReference type="RefSeq" id="WP_171219162.1">
    <property type="nucleotide sequence ID" value="NZ_JABEPP010000004.1"/>
</dbReference>
<name>A0A849I7D2_9HYPH</name>
<evidence type="ECO:0000313" key="3">
    <source>
        <dbReference type="Proteomes" id="UP000564885"/>
    </source>
</evidence>
<evidence type="ECO:0000313" key="2">
    <source>
        <dbReference type="EMBL" id="NNM73664.1"/>
    </source>
</evidence>
<feature type="compositionally biased region" description="Basic and acidic residues" evidence="1">
    <location>
        <begin position="427"/>
        <end position="453"/>
    </location>
</feature>
<gene>
    <name evidence="2" type="ORF">HJG44_14845</name>
</gene>
<protein>
    <submittedName>
        <fullName evidence="2">Uncharacterized protein</fullName>
    </submittedName>
</protein>
<feature type="compositionally biased region" description="Basic and acidic residues" evidence="1">
    <location>
        <begin position="520"/>
        <end position="541"/>
    </location>
</feature>
<feature type="compositionally biased region" description="Pro residues" evidence="1">
    <location>
        <begin position="135"/>
        <end position="150"/>
    </location>
</feature>
<reference evidence="2 3" key="1">
    <citation type="submission" date="2020-04" db="EMBL/GenBank/DDBJ databases">
        <title>Enterovirga sp. isolate from soil.</title>
        <authorList>
            <person name="Chea S."/>
            <person name="Kim D.-U."/>
        </authorList>
    </citation>
    <scope>NUCLEOTIDE SEQUENCE [LARGE SCALE GENOMIC DNA]</scope>
    <source>
        <strain evidence="2 3">DB1703</strain>
    </source>
</reference>
<feature type="compositionally biased region" description="Low complexity" evidence="1">
    <location>
        <begin position="112"/>
        <end position="134"/>
    </location>
</feature>
<evidence type="ECO:0000256" key="1">
    <source>
        <dbReference type="SAM" id="MobiDB-lite"/>
    </source>
</evidence>
<feature type="region of interest" description="Disordered" evidence="1">
    <location>
        <begin position="482"/>
        <end position="578"/>
    </location>
</feature>
<feature type="compositionally biased region" description="Basic and acidic residues" evidence="1">
    <location>
        <begin position="178"/>
        <end position="192"/>
    </location>
</feature>
<keyword evidence="3" id="KW-1185">Reference proteome</keyword>
<dbReference type="EMBL" id="JABEPP010000004">
    <property type="protein sequence ID" value="NNM73664.1"/>
    <property type="molecule type" value="Genomic_DNA"/>
</dbReference>
<feature type="compositionally biased region" description="Basic and acidic residues" evidence="1">
    <location>
        <begin position="482"/>
        <end position="511"/>
    </location>
</feature>
<feature type="region of interest" description="Disordered" evidence="1">
    <location>
        <begin position="399"/>
        <end position="453"/>
    </location>
</feature>
<proteinExistence type="predicted"/>
<dbReference type="Proteomes" id="UP000564885">
    <property type="component" value="Unassembled WGS sequence"/>
</dbReference>
<feature type="compositionally biased region" description="Low complexity" evidence="1">
    <location>
        <begin position="284"/>
        <end position="293"/>
    </location>
</feature>
<sequence>MSSSTGPISLVLTVAAVFSAGVLWTAGIAQLKPKPAGTTAAPEAVAGVCDEWVFPYVQRGCAGTRAESPRPPVTAERTSPSPAAASQPISRYEEARGAETGSVRPSDAPSVPARAEAAAAEPAEAAPLKIAQAPRPAPPPTLPESVPPAEPRTEPAKSLEPAAPPKPRRPVQSIKLAEPTEKPAASERKEPPARNVRIIPIDRTYLSAVPPVVPGEGSELVEASEPGNPARIGVGRPLEATAQTTPAAPLVPAAQPSRALAEAARRSPAGEPDTGTARLPSPQPAQAERPAAPGDVAASTLLAAQQLRPAAASPAVIAPAPPAQLVPATAGATVLVPSQAAPGQSVAPASDVAPGANVAAVPPVMVAPAGTAAAPAAPTSAPVFANESREAVAVTSLQAGAPAGGPVTVTVPDQPGPAGETASAQPSERRLTARERRELARIEREERRRAERAARLEQVARAKEAAREEQVRLAAEREALRAEAEAKRLAEQKAKEAERARLAAEAEEAAKTRLAQQEAARAEADAKHEADRRAREAERTRLAAQAEKAAAERRARRDTARAEAEARRHAQREARAARRGRHLEAYNPHHRYDPPYEGRRGRPAYGEWVYPDAPVRSRTYVERRRYYTEGAPPRGYYVRRPVGGILGWLSGE</sequence>
<dbReference type="AlphaFoldDB" id="A0A849I7D2"/>
<feature type="compositionally biased region" description="Basic and acidic residues" evidence="1">
    <location>
        <begin position="549"/>
        <end position="576"/>
    </location>
</feature>